<dbReference type="PATRIC" id="fig|999422.3.peg.14"/>
<evidence type="ECO:0000313" key="3">
    <source>
        <dbReference type="Proteomes" id="UP000003167"/>
    </source>
</evidence>
<dbReference type="EMBL" id="AGEK01000001">
    <property type="protein sequence ID" value="EHO75220.1"/>
    <property type="molecule type" value="Genomic_DNA"/>
</dbReference>
<dbReference type="STRING" id="999422.HMPREF9944_00013"/>
<dbReference type="Proteomes" id="UP000003167">
    <property type="component" value="Unassembled WGS sequence"/>
</dbReference>
<dbReference type="SUPFAM" id="SSF69593">
    <property type="entry name" value="Glycerol-3-phosphate (1)-acyltransferase"/>
    <property type="match status" value="1"/>
</dbReference>
<proteinExistence type="predicted"/>
<evidence type="ECO:0000259" key="1">
    <source>
        <dbReference type="Pfam" id="PF01553"/>
    </source>
</evidence>
<dbReference type="GO" id="GO:0016746">
    <property type="term" value="F:acyltransferase activity"/>
    <property type="evidence" value="ECO:0007669"/>
    <property type="project" value="InterPro"/>
</dbReference>
<sequence length="377" mass="44013">MNNEFDDIRPYYDDEIPEAMQRIAYSEAFPLLSSWIFPGQDLEKVRQRVLSFKTTRAFQLGIMVPVNEQVVKRSITELSFHGFEKLSPDKQYLFVSNHRDIMLDASLLQYLFAERGRDTTEITFGANLMTPGLVTDIGKSNKMFRVERGGRLKDFYMSSRHLSDYIRYTIGKKEQSVWIAQRNGRTKDGNDHTDQGIIKMFCMSRPEDKIEALSSLHIVPVSISYEWESCDILKAIECYGSRSERYIKKPGEDLTSILTGIVQRKGRVDISLCDELTEADLRQFDSTTNNEYHRLVARLIDCRILRAYQLRPNNYIAHDLRHGQTRYRDCYTEVERDAFLRHMNRLNEYDVDEPDVLKDIFLGIYSNPVDNKNDFSV</sequence>
<reference evidence="2 3" key="1">
    <citation type="submission" date="2011-12" db="EMBL/GenBank/DDBJ databases">
        <title>The Genome Sequence of Prevotella maculosa OT 289.</title>
        <authorList>
            <consortium name="The Broad Institute Genome Sequencing Platform"/>
            <person name="Earl A."/>
            <person name="Ward D."/>
            <person name="Feldgarden M."/>
            <person name="Gevers D."/>
            <person name="Izard J."/>
            <person name="Blanton J.M."/>
            <person name="Mathney J."/>
            <person name="Tanner A.C."/>
            <person name="Dewhirst F.E."/>
            <person name="Young S.K."/>
            <person name="Zeng Q."/>
            <person name="Gargeya S."/>
            <person name="Fitzgerald M."/>
            <person name="Haas B."/>
            <person name="Abouelleil A."/>
            <person name="Alvarado L."/>
            <person name="Arachchi H.M."/>
            <person name="Berlin A."/>
            <person name="Chapman S.B."/>
            <person name="Gearin G."/>
            <person name="Goldberg J."/>
            <person name="Griggs A."/>
            <person name="Gujja S."/>
            <person name="Hansen M."/>
            <person name="Heiman D."/>
            <person name="Howarth C."/>
            <person name="Larimer J."/>
            <person name="Lui A."/>
            <person name="MacDonald P.J.P."/>
            <person name="McCowen C."/>
            <person name="Montmayeur A."/>
            <person name="Murphy C."/>
            <person name="Neiman D."/>
            <person name="Pearson M."/>
            <person name="Priest M."/>
            <person name="Roberts A."/>
            <person name="Saif S."/>
            <person name="Shea T."/>
            <person name="Sisk P."/>
            <person name="Stolte C."/>
            <person name="Sykes S."/>
            <person name="Wortman J."/>
            <person name="Nusbaum C."/>
            <person name="Birren B."/>
        </authorList>
    </citation>
    <scope>NUCLEOTIDE SEQUENCE [LARGE SCALE GENOMIC DNA]</scope>
    <source>
        <strain evidence="2 3">OT 289</strain>
    </source>
</reference>
<dbReference type="Pfam" id="PF01553">
    <property type="entry name" value="Acyltransferase"/>
    <property type="match status" value="1"/>
</dbReference>
<dbReference type="GO" id="GO:0042840">
    <property type="term" value="P:D-glucuronate catabolic process"/>
    <property type="evidence" value="ECO:0007669"/>
    <property type="project" value="TreeGrafter"/>
</dbReference>
<dbReference type="GO" id="GO:0019698">
    <property type="term" value="P:D-galacturonate catabolic process"/>
    <property type="evidence" value="ECO:0007669"/>
    <property type="project" value="TreeGrafter"/>
</dbReference>
<dbReference type="InterPro" id="IPR002123">
    <property type="entry name" value="Plipid/glycerol_acylTrfase"/>
</dbReference>
<gene>
    <name evidence="2" type="ORF">HMPREF9944_00013</name>
</gene>
<organism evidence="2 3">
    <name type="scientific">Segatella maculosa OT 289</name>
    <dbReference type="NCBI Taxonomy" id="999422"/>
    <lineage>
        <taxon>Bacteria</taxon>
        <taxon>Pseudomonadati</taxon>
        <taxon>Bacteroidota</taxon>
        <taxon>Bacteroidia</taxon>
        <taxon>Bacteroidales</taxon>
        <taxon>Prevotellaceae</taxon>
        <taxon>Segatella</taxon>
    </lineage>
</organism>
<evidence type="ECO:0000313" key="2">
    <source>
        <dbReference type="EMBL" id="EHO75220.1"/>
    </source>
</evidence>
<dbReference type="PANTHER" id="PTHR30068">
    <property type="entry name" value="URONATE ISOMERASE"/>
    <property type="match status" value="1"/>
</dbReference>
<protein>
    <recommendedName>
        <fullName evidence="1">Phospholipid/glycerol acyltransferase domain-containing protein</fullName>
    </recommendedName>
</protein>
<dbReference type="AlphaFoldDB" id="H1HIL9"/>
<dbReference type="PANTHER" id="PTHR30068:SF3">
    <property type="entry name" value="PHOSPHOLIPID_GLYCEROL ACYLTRANSFERASE DOMAIN-CONTAINING PROTEIN"/>
    <property type="match status" value="1"/>
</dbReference>
<dbReference type="RefSeq" id="WP_008563578.1">
    <property type="nucleotide sequence ID" value="NZ_JH594500.1"/>
</dbReference>
<dbReference type="OrthoDB" id="1078132at2"/>
<dbReference type="HOGENOM" id="CLU_061982_0_0_10"/>
<comment type="caution">
    <text evidence="2">The sequence shown here is derived from an EMBL/GenBank/DDBJ whole genome shotgun (WGS) entry which is preliminary data.</text>
</comment>
<feature type="domain" description="Phospholipid/glycerol acyltransferase" evidence="1">
    <location>
        <begin position="79"/>
        <end position="224"/>
    </location>
</feature>
<accession>H1HIL9</accession>
<name>H1HIL9_9BACT</name>
<keyword evidence="3" id="KW-1185">Reference proteome</keyword>